<feature type="transmembrane region" description="Helical" evidence="7">
    <location>
        <begin position="90"/>
        <end position="111"/>
    </location>
</feature>
<comment type="subcellular location">
    <subcellularLocation>
        <location evidence="1">Endomembrane system</location>
        <topology evidence="1">Multi-pass membrane protein</topology>
    </subcellularLocation>
</comment>
<name>A0A5D3FDU4_9ACTN</name>
<evidence type="ECO:0000256" key="3">
    <source>
        <dbReference type="ARBA" id="ARBA00022679"/>
    </source>
</evidence>
<reference evidence="9 10" key="1">
    <citation type="submission" date="2019-08" db="EMBL/GenBank/DDBJ databases">
        <title>Actinomadura sp. nov. CYP1-5 isolated from mountain soil.</title>
        <authorList>
            <person name="Songsumanus A."/>
            <person name="Kuncharoen N."/>
            <person name="Kudo T."/>
            <person name="Yuki M."/>
            <person name="Igarashi Y."/>
            <person name="Tanasupawat S."/>
        </authorList>
    </citation>
    <scope>NUCLEOTIDE SEQUENCE [LARGE SCALE GENOMIC DNA]</scope>
    <source>
        <strain evidence="9 10">CYP1-5</strain>
    </source>
</reference>
<evidence type="ECO:0000256" key="5">
    <source>
        <dbReference type="ARBA" id="ARBA00022989"/>
    </source>
</evidence>
<feature type="transmembrane region" description="Helical" evidence="7">
    <location>
        <begin position="351"/>
        <end position="372"/>
    </location>
</feature>
<evidence type="ECO:0000259" key="8">
    <source>
        <dbReference type="Pfam" id="PF02366"/>
    </source>
</evidence>
<keyword evidence="10" id="KW-1185">Reference proteome</keyword>
<evidence type="ECO:0000256" key="1">
    <source>
        <dbReference type="ARBA" id="ARBA00004127"/>
    </source>
</evidence>
<accession>A0A5D3FDU4</accession>
<protein>
    <submittedName>
        <fullName evidence="9">Phospholipid carrier-dependent glycosyltransferase</fullName>
    </submittedName>
</protein>
<feature type="transmembrane region" description="Helical" evidence="7">
    <location>
        <begin position="442"/>
        <end position="464"/>
    </location>
</feature>
<dbReference type="Proteomes" id="UP000323505">
    <property type="component" value="Unassembled WGS sequence"/>
</dbReference>
<evidence type="ECO:0000256" key="4">
    <source>
        <dbReference type="ARBA" id="ARBA00022692"/>
    </source>
</evidence>
<sequence>MVAYVFRQLRLGGGCGLRCPRYGALRAAKCGFGGLAPQKDRSRWSREMCGRQPGGGRRLRRDLGGRSVMLGVDVALRERVRTQVRAANQLPLWPLLLGAGWLSQVLLRVALGSGRNVPLYVPDEVGYLLGGRLFAGGAVGDLTGRPLYYSGYSLLLTPASWLSDNPTTVYHLVLVINALLSSAVLPLAYLALRRVGMAQVPAYVAATLAALVPSNVHYSQFALTDAVLPVIVLAWLLAVHSWLTSQKQTPGVLAGVLAAYLSWIHVRGFIFVVAFAGLLGVAWWRRWADRRGVTVMAWLLVATTIVGIQLNDWVRSQLYPRGAYALDGLLVDRLTSLSGLGWTLSLTAGKLWYLIVSTWGIAGLGLVALVIVTVRDHAPFGTRVTAALTLICTAGLAFATSAATPDENTVSNFVYGRYLTCLVPILFMAAAVLAVRAPVVTALQAAPITTAVTLAAGAIVWLSAGSRLTRGFFLSTDFAETGFLTWKWDAFRLWPATIAALLLLVGAAALIAYGGGRAIMATAGMIAALNVAAAVAATNHIVNPWDHRYAVAASLKEELRPDDKVGVNFPGLDWRIWVLQAFQSRHGLVPIDRTGRFVLPRDLTLVVVPWARGTAMTHSWPAAPPNWHVVSARLPGAGGWVAWRRTK</sequence>
<dbReference type="GO" id="GO:0006493">
    <property type="term" value="P:protein O-linked glycosylation"/>
    <property type="evidence" value="ECO:0007669"/>
    <property type="project" value="InterPro"/>
</dbReference>
<feature type="domain" description="ArnT-like N-terminal" evidence="8">
    <location>
        <begin position="168"/>
        <end position="305"/>
    </location>
</feature>
<dbReference type="InterPro" id="IPR003342">
    <property type="entry name" value="ArnT-like_N"/>
</dbReference>
<keyword evidence="6 7" id="KW-0472">Membrane</keyword>
<feature type="transmembrane region" description="Helical" evidence="7">
    <location>
        <begin position="263"/>
        <end position="284"/>
    </location>
</feature>
<keyword evidence="2" id="KW-0328">Glycosyltransferase</keyword>
<feature type="transmembrane region" description="Helical" evidence="7">
    <location>
        <begin position="291"/>
        <end position="310"/>
    </location>
</feature>
<evidence type="ECO:0000313" key="10">
    <source>
        <dbReference type="Proteomes" id="UP000323505"/>
    </source>
</evidence>
<keyword evidence="4 7" id="KW-0812">Transmembrane</keyword>
<feature type="transmembrane region" description="Helical" evidence="7">
    <location>
        <begin position="221"/>
        <end position="243"/>
    </location>
</feature>
<proteinExistence type="predicted"/>
<evidence type="ECO:0000313" key="9">
    <source>
        <dbReference type="EMBL" id="TYK46124.1"/>
    </source>
</evidence>
<organism evidence="9 10">
    <name type="scientific">Actinomadura decatromicini</name>
    <dbReference type="NCBI Taxonomy" id="2604572"/>
    <lineage>
        <taxon>Bacteria</taxon>
        <taxon>Bacillati</taxon>
        <taxon>Actinomycetota</taxon>
        <taxon>Actinomycetes</taxon>
        <taxon>Streptosporangiales</taxon>
        <taxon>Thermomonosporaceae</taxon>
        <taxon>Actinomadura</taxon>
    </lineage>
</organism>
<feature type="transmembrane region" description="Helical" evidence="7">
    <location>
        <begin position="415"/>
        <end position="435"/>
    </location>
</feature>
<keyword evidence="5 7" id="KW-1133">Transmembrane helix</keyword>
<feature type="transmembrane region" description="Helical" evidence="7">
    <location>
        <begin position="493"/>
        <end position="513"/>
    </location>
</feature>
<dbReference type="AlphaFoldDB" id="A0A5D3FDU4"/>
<evidence type="ECO:0000256" key="7">
    <source>
        <dbReference type="SAM" id="Phobius"/>
    </source>
</evidence>
<dbReference type="GO" id="GO:0000030">
    <property type="term" value="F:mannosyltransferase activity"/>
    <property type="evidence" value="ECO:0007669"/>
    <property type="project" value="InterPro"/>
</dbReference>
<feature type="transmembrane region" description="Helical" evidence="7">
    <location>
        <begin position="384"/>
        <end position="403"/>
    </location>
</feature>
<comment type="caution">
    <text evidence="9">The sequence shown here is derived from an EMBL/GenBank/DDBJ whole genome shotgun (WGS) entry which is preliminary data.</text>
</comment>
<keyword evidence="3 9" id="KW-0808">Transferase</keyword>
<evidence type="ECO:0000256" key="6">
    <source>
        <dbReference type="ARBA" id="ARBA00023136"/>
    </source>
</evidence>
<dbReference type="GO" id="GO:0016020">
    <property type="term" value="C:membrane"/>
    <property type="evidence" value="ECO:0007669"/>
    <property type="project" value="InterPro"/>
</dbReference>
<dbReference type="GO" id="GO:0012505">
    <property type="term" value="C:endomembrane system"/>
    <property type="evidence" value="ECO:0007669"/>
    <property type="project" value="UniProtKB-SubCell"/>
</dbReference>
<feature type="transmembrane region" description="Helical" evidence="7">
    <location>
        <begin position="169"/>
        <end position="192"/>
    </location>
</feature>
<evidence type="ECO:0000256" key="2">
    <source>
        <dbReference type="ARBA" id="ARBA00022676"/>
    </source>
</evidence>
<dbReference type="EMBL" id="VSRQ01000006">
    <property type="protein sequence ID" value="TYK46124.1"/>
    <property type="molecule type" value="Genomic_DNA"/>
</dbReference>
<dbReference type="Pfam" id="PF02366">
    <property type="entry name" value="PMT"/>
    <property type="match status" value="1"/>
</dbReference>
<gene>
    <name evidence="9" type="ORF">FXF68_28425</name>
</gene>